<dbReference type="AlphaFoldDB" id="A0A061SJK3"/>
<comment type="similarity">
    <text evidence="5">Belongs to the CFAP263 family.</text>
</comment>
<dbReference type="PANTHER" id="PTHR15654">
    <property type="entry name" value="COILED-COIL DOMAIN-CONTAINING PROTEIN 113-RELATED"/>
    <property type="match status" value="1"/>
</dbReference>
<dbReference type="GO" id="GO:0005930">
    <property type="term" value="C:axoneme"/>
    <property type="evidence" value="ECO:0007669"/>
    <property type="project" value="TreeGrafter"/>
</dbReference>
<evidence type="ECO:0000256" key="3">
    <source>
        <dbReference type="ARBA" id="ARBA00023054"/>
    </source>
</evidence>
<evidence type="ECO:0000256" key="4">
    <source>
        <dbReference type="ARBA" id="ARBA00023273"/>
    </source>
</evidence>
<dbReference type="Pfam" id="PF13870">
    <property type="entry name" value="CCDC113_CCDC96_CC"/>
    <property type="match status" value="1"/>
</dbReference>
<feature type="coiled-coil region" evidence="7">
    <location>
        <begin position="103"/>
        <end position="137"/>
    </location>
</feature>
<dbReference type="InterPro" id="IPR025254">
    <property type="entry name" value="CCDC113/CCDC96_CC"/>
</dbReference>
<evidence type="ECO:0000256" key="6">
    <source>
        <dbReference type="ARBA" id="ARBA00044798"/>
    </source>
</evidence>
<feature type="region of interest" description="Disordered" evidence="8">
    <location>
        <begin position="1"/>
        <end position="22"/>
    </location>
</feature>
<keyword evidence="2" id="KW-0970">Cilium biogenesis/degradation</keyword>
<reference evidence="10" key="1">
    <citation type="submission" date="2014-05" db="EMBL/GenBank/DDBJ databases">
        <title>The transcriptome of the halophilic microalga Tetraselmis sp. GSL018 isolated from the Great Salt Lake, Utah.</title>
        <authorList>
            <person name="Jinkerson R.E."/>
            <person name="D'Adamo S."/>
            <person name="Posewitz M.C."/>
        </authorList>
    </citation>
    <scope>NUCLEOTIDE SEQUENCE</scope>
    <source>
        <strain evidence="10">GSL018</strain>
    </source>
</reference>
<dbReference type="GO" id="GO:0036064">
    <property type="term" value="C:ciliary basal body"/>
    <property type="evidence" value="ECO:0007669"/>
    <property type="project" value="TreeGrafter"/>
</dbReference>
<evidence type="ECO:0000256" key="2">
    <source>
        <dbReference type="ARBA" id="ARBA00022794"/>
    </source>
</evidence>
<organism evidence="10">
    <name type="scientific">Tetraselmis sp. GSL018</name>
    <dbReference type="NCBI Taxonomy" id="582737"/>
    <lineage>
        <taxon>Eukaryota</taxon>
        <taxon>Viridiplantae</taxon>
        <taxon>Chlorophyta</taxon>
        <taxon>core chlorophytes</taxon>
        <taxon>Chlorodendrophyceae</taxon>
        <taxon>Chlorodendrales</taxon>
        <taxon>Chlorodendraceae</taxon>
        <taxon>Tetraselmis</taxon>
    </lineage>
</organism>
<dbReference type="GO" id="GO:0060271">
    <property type="term" value="P:cilium assembly"/>
    <property type="evidence" value="ECO:0007669"/>
    <property type="project" value="TreeGrafter"/>
</dbReference>
<evidence type="ECO:0000313" key="10">
    <source>
        <dbReference type="EMBL" id="JAC83070.1"/>
    </source>
</evidence>
<feature type="coiled-coil region" evidence="7">
    <location>
        <begin position="163"/>
        <end position="268"/>
    </location>
</feature>
<dbReference type="InterPro" id="IPR051885">
    <property type="entry name" value="CC_CF"/>
</dbReference>
<protein>
    <recommendedName>
        <fullName evidence="6">Cilia- and flagella-associated protein 263</fullName>
    </recommendedName>
</protein>
<evidence type="ECO:0000259" key="9">
    <source>
        <dbReference type="Pfam" id="PF13870"/>
    </source>
</evidence>
<feature type="domain" description="CCDC113/CCDC96 coiled-coil" evidence="9">
    <location>
        <begin position="173"/>
        <end position="342"/>
    </location>
</feature>
<feature type="compositionally biased region" description="Polar residues" evidence="8">
    <location>
        <begin position="353"/>
        <end position="363"/>
    </location>
</feature>
<feature type="region of interest" description="Disordered" evidence="8">
    <location>
        <begin position="351"/>
        <end position="371"/>
    </location>
</feature>
<evidence type="ECO:0000256" key="1">
    <source>
        <dbReference type="ARBA" id="ARBA00004138"/>
    </source>
</evidence>
<keyword evidence="3 7" id="KW-0175">Coiled coil</keyword>
<keyword evidence="4" id="KW-0966">Cell projection</keyword>
<accession>A0A061SJK3</accession>
<evidence type="ECO:0000256" key="8">
    <source>
        <dbReference type="SAM" id="MobiDB-lite"/>
    </source>
</evidence>
<evidence type="ECO:0000256" key="5">
    <source>
        <dbReference type="ARBA" id="ARBA00044506"/>
    </source>
</evidence>
<evidence type="ECO:0000256" key="7">
    <source>
        <dbReference type="SAM" id="Coils"/>
    </source>
</evidence>
<gene>
    <name evidence="10" type="ORF">TSPGSL018_4243</name>
</gene>
<dbReference type="PANTHER" id="PTHR15654:SF2">
    <property type="entry name" value="COILED-COIL DOMAIN-CONTAINING PROTEIN 113"/>
    <property type="match status" value="1"/>
</dbReference>
<proteinExistence type="inferred from homology"/>
<feature type="coiled-coil region" evidence="7">
    <location>
        <begin position="315"/>
        <end position="342"/>
    </location>
</feature>
<sequence>MSLNDSGSLSGDALQPPEEPEDVEFTLAQELSKITDLNEALKIENKVLDSYVQRISPEIYEKQIETGTSKRHRRAKDAASKKEVSLTFEEKAEIASSEIDNVYKRIDDAKESSERKINELQCAMEAVDVRIAEAKKETYEFKRDIIVGAENPRTGKTVAEKMLRFMEDRLRVKEVTVEKLKMKNSSIKVQISKMEQQLQQKEEMGEVLHVIDFDQLKIENQQYLEKIEERNNELLKMKLSTGHTVQTLNNMKNRLTELVAEGERLRKEIGEREAILSRFGNDMERVQEGRKRAEKSYRIQKIEAEDTDRPQVMDYIYLTAEVQDLQKQVADWERKLEIAQMEEKRTRRMFKTMTESLQGSTPPGVSAGSHK</sequence>
<name>A0A061SJK3_9CHLO</name>
<dbReference type="EMBL" id="GBEZ01001947">
    <property type="protein sequence ID" value="JAC83070.1"/>
    <property type="molecule type" value="Transcribed_RNA"/>
</dbReference>
<comment type="subcellular location">
    <subcellularLocation>
        <location evidence="1">Cell projection</location>
        <location evidence="1">Cilium</location>
    </subcellularLocation>
</comment>